<evidence type="ECO:0000313" key="2">
    <source>
        <dbReference type="EnsemblProtists" id="HpaP800454"/>
    </source>
</evidence>
<keyword evidence="1" id="KW-1133">Transmembrane helix</keyword>
<keyword evidence="3" id="KW-1185">Reference proteome</keyword>
<protein>
    <submittedName>
        <fullName evidence="2">Uncharacterized protein</fullName>
    </submittedName>
</protein>
<reference evidence="2" key="2">
    <citation type="submission" date="2015-06" db="UniProtKB">
        <authorList>
            <consortium name="EnsemblProtists"/>
        </authorList>
    </citation>
    <scope>IDENTIFICATION</scope>
    <source>
        <strain evidence="2">Emoy2</strain>
    </source>
</reference>
<feature type="transmembrane region" description="Helical" evidence="1">
    <location>
        <begin position="43"/>
        <end position="65"/>
    </location>
</feature>
<dbReference type="EMBL" id="JH597777">
    <property type="status" value="NOT_ANNOTATED_CDS"/>
    <property type="molecule type" value="Genomic_DNA"/>
</dbReference>
<keyword evidence="1" id="KW-0472">Membrane</keyword>
<organism evidence="2 3">
    <name type="scientific">Hyaloperonospora arabidopsidis (strain Emoy2)</name>
    <name type="common">Downy mildew agent</name>
    <name type="synonym">Peronospora arabidopsidis</name>
    <dbReference type="NCBI Taxonomy" id="559515"/>
    <lineage>
        <taxon>Eukaryota</taxon>
        <taxon>Sar</taxon>
        <taxon>Stramenopiles</taxon>
        <taxon>Oomycota</taxon>
        <taxon>Peronosporomycetes</taxon>
        <taxon>Peronosporales</taxon>
        <taxon>Peronosporaceae</taxon>
        <taxon>Hyaloperonospora</taxon>
    </lineage>
</organism>
<keyword evidence="1" id="KW-0812">Transmembrane</keyword>
<accession>M4B2F6</accession>
<proteinExistence type="predicted"/>
<dbReference type="AlphaFoldDB" id="M4B2F6"/>
<name>M4B2F6_HYAAE</name>
<evidence type="ECO:0000313" key="3">
    <source>
        <dbReference type="Proteomes" id="UP000011713"/>
    </source>
</evidence>
<sequence>MDLYESSPQWRHCILDSSKGAPLKVLDILLKQRFSWHCIQMKAWMNVGGICLSTHQMTGIIAIWSTMRKREMIDRSSYGQVLTE</sequence>
<evidence type="ECO:0000256" key="1">
    <source>
        <dbReference type="SAM" id="Phobius"/>
    </source>
</evidence>
<dbReference type="EnsemblProtists" id="HpaT800454">
    <property type="protein sequence ID" value="HpaP800454"/>
    <property type="gene ID" value="HpaG800454"/>
</dbReference>
<reference evidence="3" key="1">
    <citation type="journal article" date="2010" name="Science">
        <title>Signatures of adaptation to obligate biotrophy in the Hyaloperonospora arabidopsidis genome.</title>
        <authorList>
            <person name="Baxter L."/>
            <person name="Tripathy S."/>
            <person name="Ishaque N."/>
            <person name="Boot N."/>
            <person name="Cabral A."/>
            <person name="Kemen E."/>
            <person name="Thines M."/>
            <person name="Ah-Fong A."/>
            <person name="Anderson R."/>
            <person name="Badejoko W."/>
            <person name="Bittner-Eddy P."/>
            <person name="Boore J.L."/>
            <person name="Chibucos M.C."/>
            <person name="Coates M."/>
            <person name="Dehal P."/>
            <person name="Delehaunty K."/>
            <person name="Dong S."/>
            <person name="Downton P."/>
            <person name="Dumas B."/>
            <person name="Fabro G."/>
            <person name="Fronick C."/>
            <person name="Fuerstenberg S.I."/>
            <person name="Fulton L."/>
            <person name="Gaulin E."/>
            <person name="Govers F."/>
            <person name="Hughes L."/>
            <person name="Humphray S."/>
            <person name="Jiang R.H."/>
            <person name="Judelson H."/>
            <person name="Kamoun S."/>
            <person name="Kyung K."/>
            <person name="Meijer H."/>
            <person name="Minx P."/>
            <person name="Morris P."/>
            <person name="Nelson J."/>
            <person name="Phuntumart V."/>
            <person name="Qutob D."/>
            <person name="Rehmany A."/>
            <person name="Rougon-Cardoso A."/>
            <person name="Ryden P."/>
            <person name="Torto-Alalibo T."/>
            <person name="Studholme D."/>
            <person name="Wang Y."/>
            <person name="Win J."/>
            <person name="Wood J."/>
            <person name="Clifton S.W."/>
            <person name="Rogers J."/>
            <person name="Van den Ackerveken G."/>
            <person name="Jones J.D."/>
            <person name="McDowell J.M."/>
            <person name="Beynon J."/>
            <person name="Tyler B.M."/>
        </authorList>
    </citation>
    <scope>NUCLEOTIDE SEQUENCE [LARGE SCALE GENOMIC DNA]</scope>
    <source>
        <strain evidence="3">Emoy2</strain>
    </source>
</reference>
<dbReference type="Proteomes" id="UP000011713">
    <property type="component" value="Unassembled WGS sequence"/>
</dbReference>
<dbReference type="HOGENOM" id="CLU_2532294_0_0_1"/>
<dbReference type="InParanoid" id="M4B2F6"/>
<dbReference type="VEuPathDB" id="FungiDB:HpaG800454"/>